<dbReference type="Pfam" id="PF13181">
    <property type="entry name" value="TPR_8"/>
    <property type="match status" value="1"/>
</dbReference>
<dbReference type="SUPFAM" id="SSF53448">
    <property type="entry name" value="Nucleotide-diphospho-sugar transferases"/>
    <property type="match status" value="1"/>
</dbReference>
<sequence>MNRMAPATTPVTVETMQEITNMLRQEQYPRVQETVVSLLEENPAIAQLWVFLAEALEHLNKKSEAWACYERAWILDPAAAWAPATKERLKSHLNGRIPKWLNSLLAVPAVSVSAAMIVKNEAATIADAVKQLLKATDEVVVVDTGSDDDTVALAREAGAKVFFHTWQDDFGAARNEALSHVTGDWVLFVDGDEVLDDEDVYVPRVISGLFSHQDPPFIFRIVQVNHMGDTIEPNYDMSRLFPTRFGLRWWGRIHEQIGPPEGGVFATVYNRPVVRIRLHHSGYEPEVMLQKKKLDRNIELLRKTVEEDPGDVASWGFLGREYYLVGKLEEAVRALYQAESLAAGNPNYGRVPEVRSYLTEALIKLDRMEEALQVTKRMVKDMPQFPGGWYLKGRVELTIAVKMLDEAKVSFAQSRDQAPSYRGIVSYDSAIPGFRSIVGLADVAKLQGRLNDAVTLYKKALEANPGAKEVEAQIKYLEAQSRQILQRS</sequence>
<evidence type="ECO:0000313" key="2">
    <source>
        <dbReference type="EMBL" id="PSR24521.1"/>
    </source>
</evidence>
<dbReference type="InterPro" id="IPR029044">
    <property type="entry name" value="Nucleotide-diphossugar_trans"/>
</dbReference>
<dbReference type="GO" id="GO:0016740">
    <property type="term" value="F:transferase activity"/>
    <property type="evidence" value="ECO:0007669"/>
    <property type="project" value="UniProtKB-KW"/>
</dbReference>
<dbReference type="PANTHER" id="PTHR43630">
    <property type="entry name" value="POLY-BETA-1,6-N-ACETYL-D-GLUCOSAMINE SYNTHASE"/>
    <property type="match status" value="1"/>
</dbReference>
<reference evidence="2 3" key="1">
    <citation type="journal article" date="2014" name="BMC Genomics">
        <title>Comparison of environmental and isolate Sulfobacillus genomes reveals diverse carbon, sulfur, nitrogen, and hydrogen metabolisms.</title>
        <authorList>
            <person name="Justice N.B."/>
            <person name="Norman A."/>
            <person name="Brown C.T."/>
            <person name="Singh A."/>
            <person name="Thomas B.C."/>
            <person name="Banfield J.F."/>
        </authorList>
    </citation>
    <scope>NUCLEOTIDE SEQUENCE [LARGE SCALE GENOMIC DNA]</scope>
    <source>
        <strain evidence="2">AMDSBA1</strain>
    </source>
</reference>
<feature type="domain" description="Glycosyltransferase 2-like" evidence="1">
    <location>
        <begin position="113"/>
        <end position="236"/>
    </location>
</feature>
<evidence type="ECO:0000313" key="3">
    <source>
        <dbReference type="Proteomes" id="UP000242699"/>
    </source>
</evidence>
<dbReference type="SMART" id="SM00028">
    <property type="entry name" value="TPR"/>
    <property type="match status" value="3"/>
</dbReference>
<protein>
    <submittedName>
        <fullName evidence="2">Glycosyl transferase family 2</fullName>
    </submittedName>
</protein>
<dbReference type="CDD" id="cd02511">
    <property type="entry name" value="Beta4Glucosyltransferase"/>
    <property type="match status" value="1"/>
</dbReference>
<name>A0A2T2WQK0_9FIRM</name>
<keyword evidence="2" id="KW-0808">Transferase</keyword>
<dbReference type="Gene3D" id="1.25.40.10">
    <property type="entry name" value="Tetratricopeptide repeat domain"/>
    <property type="match status" value="2"/>
</dbReference>
<proteinExistence type="predicted"/>
<comment type="caution">
    <text evidence="2">The sequence shown here is derived from an EMBL/GenBank/DDBJ whole genome shotgun (WGS) entry which is preliminary data.</text>
</comment>
<dbReference type="InterPro" id="IPR001173">
    <property type="entry name" value="Glyco_trans_2-like"/>
</dbReference>
<dbReference type="AlphaFoldDB" id="A0A2T2WQK0"/>
<dbReference type="InterPro" id="IPR011990">
    <property type="entry name" value="TPR-like_helical_dom_sf"/>
</dbReference>
<dbReference type="PANTHER" id="PTHR43630:SF2">
    <property type="entry name" value="GLYCOSYLTRANSFERASE"/>
    <property type="match status" value="1"/>
</dbReference>
<evidence type="ECO:0000259" key="1">
    <source>
        <dbReference type="Pfam" id="PF00535"/>
    </source>
</evidence>
<dbReference type="Gene3D" id="3.90.550.10">
    <property type="entry name" value="Spore Coat Polysaccharide Biosynthesis Protein SpsA, Chain A"/>
    <property type="match status" value="1"/>
</dbReference>
<dbReference type="InterPro" id="IPR019734">
    <property type="entry name" value="TPR_rpt"/>
</dbReference>
<gene>
    <name evidence="2" type="ORF">C7B43_18815</name>
</gene>
<accession>A0A2T2WQK0</accession>
<dbReference type="EMBL" id="PXYT01000075">
    <property type="protein sequence ID" value="PSR24521.1"/>
    <property type="molecule type" value="Genomic_DNA"/>
</dbReference>
<dbReference type="SUPFAM" id="SSF48452">
    <property type="entry name" value="TPR-like"/>
    <property type="match status" value="1"/>
</dbReference>
<organism evidence="2 3">
    <name type="scientific">Sulfobacillus benefaciens</name>
    <dbReference type="NCBI Taxonomy" id="453960"/>
    <lineage>
        <taxon>Bacteria</taxon>
        <taxon>Bacillati</taxon>
        <taxon>Bacillota</taxon>
        <taxon>Clostridia</taxon>
        <taxon>Eubacteriales</taxon>
        <taxon>Clostridiales Family XVII. Incertae Sedis</taxon>
        <taxon>Sulfobacillus</taxon>
    </lineage>
</organism>
<dbReference type="Pfam" id="PF00535">
    <property type="entry name" value="Glycos_transf_2"/>
    <property type="match status" value="1"/>
</dbReference>
<dbReference type="Proteomes" id="UP000242699">
    <property type="component" value="Unassembled WGS sequence"/>
</dbReference>